<dbReference type="InterPro" id="IPR001763">
    <property type="entry name" value="Rhodanese-like_dom"/>
</dbReference>
<evidence type="ECO:0000313" key="2">
    <source>
        <dbReference type="EMBL" id="GGC75018.1"/>
    </source>
</evidence>
<dbReference type="SMART" id="SM00450">
    <property type="entry name" value="RHOD"/>
    <property type="match status" value="3"/>
</dbReference>
<gene>
    <name evidence="2" type="ORF">GCM10010994_36820</name>
</gene>
<dbReference type="Pfam" id="PF00581">
    <property type="entry name" value="Rhodanese"/>
    <property type="match status" value="3"/>
</dbReference>
<name>A0A916UJA7_9HYPH</name>
<dbReference type="PANTHER" id="PTHR43031:SF1">
    <property type="entry name" value="PYRIDINE NUCLEOTIDE-DISULPHIDE OXIDOREDUCTASE"/>
    <property type="match status" value="1"/>
</dbReference>
<dbReference type="SUPFAM" id="SSF52821">
    <property type="entry name" value="Rhodanese/Cell cycle control phosphatase"/>
    <property type="match status" value="4"/>
</dbReference>
<feature type="domain" description="Rhodanese" evidence="1">
    <location>
        <begin position="263"/>
        <end position="352"/>
    </location>
</feature>
<dbReference type="InterPro" id="IPR050229">
    <property type="entry name" value="GlpE_sulfurtransferase"/>
</dbReference>
<dbReference type="InterPro" id="IPR001307">
    <property type="entry name" value="Thiosulphate_STrfase_CS"/>
</dbReference>
<dbReference type="Proteomes" id="UP000637002">
    <property type="component" value="Unassembled WGS sequence"/>
</dbReference>
<dbReference type="PROSITE" id="PS00380">
    <property type="entry name" value="RHODANESE_1"/>
    <property type="match status" value="1"/>
</dbReference>
<dbReference type="Gene3D" id="3.40.250.10">
    <property type="entry name" value="Rhodanese-like domain"/>
    <property type="match status" value="4"/>
</dbReference>
<reference evidence="2" key="1">
    <citation type="journal article" date="2014" name="Int. J. Syst. Evol. Microbiol.">
        <title>Complete genome sequence of Corynebacterium casei LMG S-19264T (=DSM 44701T), isolated from a smear-ripened cheese.</title>
        <authorList>
            <consortium name="US DOE Joint Genome Institute (JGI-PGF)"/>
            <person name="Walter F."/>
            <person name="Albersmeier A."/>
            <person name="Kalinowski J."/>
            <person name="Ruckert C."/>
        </authorList>
    </citation>
    <scope>NUCLEOTIDE SEQUENCE</scope>
    <source>
        <strain evidence="2">CGMCC 1.12919</strain>
    </source>
</reference>
<dbReference type="InterPro" id="IPR036873">
    <property type="entry name" value="Rhodanese-like_dom_sf"/>
</dbReference>
<protein>
    <submittedName>
        <fullName evidence="2">Thiosulfate sulfurtransferase</fullName>
    </submittedName>
</protein>
<feature type="domain" description="Rhodanese" evidence="1">
    <location>
        <begin position="126"/>
        <end position="217"/>
    </location>
</feature>
<sequence>MGRHEIALIDVREAKVFAQGHINLSSHQALSSLEVQIPRTVPRTSVPIVIVDDEGKELAHDAQDRLRSLGYVDVRILAGGIAAWAAGGYALGTGYNTLVKAFADLAHARYGTPTITPAQLQGRLDRGQPTTLIDCRPAHEHQNLSLAGARNAAGVELALHDLHANADPDHLWVVSCFSRTRGIVGTTTLARLDRRANVAFLEDGIMAAVLHGLPTGPGHSRAPPPAPFTAEDALRHQAEGIVKQYGLRVIDRAQYLNFVAESAERTLYVFDVRPEAAYRQGHLPEALSSPGGQLVMTYDVQVAVRGARIILVDDAHLKRAAVTAFWLSHFDDAEIHILPLDAPGSAALAAASLPAEPDDVRQLAPEEAAARIADGLQVVDVGPSLGFEQGHIPGARFVLRSAWPAWIAAHGAPEAVLFTSPDGLNAAYAASESRRLFGIDAYTVAGGTQAWRAAGLPIEVDYEPAQLLSPFDDDWGSPMRLKVQRDQPFRDYLTWERGLGHSVPQDDTVRFRWLGPGAAEGAIS</sequence>
<keyword evidence="3" id="KW-1185">Reference proteome</keyword>
<evidence type="ECO:0000313" key="3">
    <source>
        <dbReference type="Proteomes" id="UP000637002"/>
    </source>
</evidence>
<evidence type="ECO:0000259" key="1">
    <source>
        <dbReference type="PROSITE" id="PS50206"/>
    </source>
</evidence>
<proteinExistence type="predicted"/>
<organism evidence="2 3">
    <name type="scientific">Chelatococcus reniformis</name>
    <dbReference type="NCBI Taxonomy" id="1494448"/>
    <lineage>
        <taxon>Bacteria</taxon>
        <taxon>Pseudomonadati</taxon>
        <taxon>Pseudomonadota</taxon>
        <taxon>Alphaproteobacteria</taxon>
        <taxon>Hyphomicrobiales</taxon>
        <taxon>Chelatococcaceae</taxon>
        <taxon>Chelatococcus</taxon>
    </lineage>
</organism>
<feature type="domain" description="Rhodanese" evidence="1">
    <location>
        <begin position="372"/>
        <end position="460"/>
    </location>
</feature>
<comment type="caution">
    <text evidence="2">The sequence shown here is derived from an EMBL/GenBank/DDBJ whole genome shotgun (WGS) entry which is preliminary data.</text>
</comment>
<feature type="domain" description="Rhodanese" evidence="1">
    <location>
        <begin position="2"/>
        <end position="93"/>
    </location>
</feature>
<dbReference type="EMBL" id="BMGG01000006">
    <property type="protein sequence ID" value="GGC75018.1"/>
    <property type="molecule type" value="Genomic_DNA"/>
</dbReference>
<accession>A0A916UJA7</accession>
<dbReference type="AlphaFoldDB" id="A0A916UJA7"/>
<dbReference type="PANTHER" id="PTHR43031">
    <property type="entry name" value="FAD-DEPENDENT OXIDOREDUCTASE"/>
    <property type="match status" value="1"/>
</dbReference>
<dbReference type="GO" id="GO:0004792">
    <property type="term" value="F:thiosulfate-cyanide sulfurtransferase activity"/>
    <property type="evidence" value="ECO:0007669"/>
    <property type="project" value="InterPro"/>
</dbReference>
<dbReference type="PROSITE" id="PS50206">
    <property type="entry name" value="RHODANESE_3"/>
    <property type="match status" value="4"/>
</dbReference>
<reference evidence="2" key="2">
    <citation type="submission" date="2020-09" db="EMBL/GenBank/DDBJ databases">
        <authorList>
            <person name="Sun Q."/>
            <person name="Zhou Y."/>
        </authorList>
    </citation>
    <scope>NUCLEOTIDE SEQUENCE</scope>
    <source>
        <strain evidence="2">CGMCC 1.12919</strain>
    </source>
</reference>